<dbReference type="CDD" id="cd22363">
    <property type="entry name" value="tRNA-intron_lyase_C"/>
    <property type="match status" value="1"/>
</dbReference>
<dbReference type="InterPro" id="IPR006677">
    <property type="entry name" value="tRNA_intron_Endonuc_cat-like"/>
</dbReference>
<reference evidence="5 6" key="1">
    <citation type="journal article" date="2015" name="Parasit. Vectors">
        <title>Draft genome of the scabies mite.</title>
        <authorList>
            <person name="Rider S.D.Jr."/>
            <person name="Morgan M.S."/>
            <person name="Arlian L.G."/>
        </authorList>
    </citation>
    <scope>NUCLEOTIDE SEQUENCE [LARGE SCALE GENOMIC DNA]</scope>
    <source>
        <strain evidence="5">Arlian Lab</strain>
    </source>
</reference>
<organism evidence="5 6">
    <name type="scientific">Sarcoptes scabiei</name>
    <name type="common">Itch mite</name>
    <name type="synonym">Acarus scabiei</name>
    <dbReference type="NCBI Taxonomy" id="52283"/>
    <lineage>
        <taxon>Eukaryota</taxon>
        <taxon>Metazoa</taxon>
        <taxon>Ecdysozoa</taxon>
        <taxon>Arthropoda</taxon>
        <taxon>Chelicerata</taxon>
        <taxon>Arachnida</taxon>
        <taxon>Acari</taxon>
        <taxon>Acariformes</taxon>
        <taxon>Sarcoptiformes</taxon>
        <taxon>Astigmata</taxon>
        <taxon>Psoroptidia</taxon>
        <taxon>Sarcoptoidea</taxon>
        <taxon>Sarcoptidae</taxon>
        <taxon>Sarcoptinae</taxon>
        <taxon>Sarcoptes</taxon>
    </lineage>
</organism>
<evidence type="ECO:0000313" key="6">
    <source>
        <dbReference type="Proteomes" id="UP000616769"/>
    </source>
</evidence>
<name>A0A131ZXE4_SARSC</name>
<evidence type="ECO:0000313" key="5">
    <source>
        <dbReference type="EMBL" id="KPM03351.1"/>
    </source>
</evidence>
<evidence type="ECO:0000259" key="4">
    <source>
        <dbReference type="Pfam" id="PF01974"/>
    </source>
</evidence>
<dbReference type="Gene3D" id="3.40.1350.10">
    <property type="match status" value="1"/>
</dbReference>
<dbReference type="Pfam" id="PF01974">
    <property type="entry name" value="tRNA_int_endo"/>
    <property type="match status" value="1"/>
</dbReference>
<dbReference type="SUPFAM" id="SSF53032">
    <property type="entry name" value="tRNA-intron endonuclease catalytic domain-like"/>
    <property type="match status" value="1"/>
</dbReference>
<dbReference type="VEuPathDB" id="VectorBase:SSCA009109"/>
<evidence type="ECO:0000256" key="2">
    <source>
        <dbReference type="ARBA" id="ARBA00012573"/>
    </source>
</evidence>
<comment type="catalytic activity">
    <reaction evidence="3">
        <text>pretRNA = a 3'-half-tRNA molecule with a 5'-OH end + a 5'-half-tRNA molecule with a 2',3'-cyclic phosphate end + an intron with a 2',3'-cyclic phosphate and a 5'-hydroxyl terminus.</text>
        <dbReference type="EC" id="4.6.1.16"/>
    </reaction>
</comment>
<comment type="similarity">
    <text evidence="1">Belongs to the tRNA-intron endonuclease family.</text>
</comment>
<dbReference type="InterPro" id="IPR011856">
    <property type="entry name" value="tRNA_endonuc-like_dom_sf"/>
</dbReference>
<dbReference type="InterPro" id="IPR006676">
    <property type="entry name" value="tRNA_splic"/>
</dbReference>
<protein>
    <recommendedName>
        <fullName evidence="2">tRNA-intron lyase</fullName>
        <ecNumber evidence="2">4.6.1.16</ecNumber>
    </recommendedName>
</protein>
<keyword evidence="5" id="KW-0540">Nuclease</keyword>
<dbReference type="InterPro" id="IPR036167">
    <property type="entry name" value="tRNA_intron_Endo_cat-like_sf"/>
</dbReference>
<dbReference type="PANTHER" id="PTHR21227">
    <property type="entry name" value="TRNA-SPLICING ENDONUCLEASE SUBUNIT SEN2"/>
    <property type="match status" value="1"/>
</dbReference>
<dbReference type="GO" id="GO:0000213">
    <property type="term" value="F:tRNA-intron lyase activity"/>
    <property type="evidence" value="ECO:0007669"/>
    <property type="project" value="UniProtKB-EC"/>
</dbReference>
<dbReference type="PANTHER" id="PTHR21227:SF0">
    <property type="entry name" value="TRNA-SPLICING ENDONUCLEASE SUBUNIT SEN2"/>
    <property type="match status" value="1"/>
</dbReference>
<comment type="caution">
    <text evidence="5">The sequence shown here is derived from an EMBL/GenBank/DDBJ whole genome shotgun (WGS) entry which is preliminary data.</text>
</comment>
<gene>
    <name evidence="5" type="ORF">QR98_0017820</name>
</gene>
<dbReference type="OrthoDB" id="10249562at2759"/>
<dbReference type="GO" id="GO:0000214">
    <property type="term" value="C:tRNA-intron endonuclease complex"/>
    <property type="evidence" value="ECO:0007669"/>
    <property type="project" value="TreeGrafter"/>
</dbReference>
<dbReference type="EC" id="4.6.1.16" evidence="2"/>
<proteinExistence type="inferred from homology"/>
<keyword evidence="5" id="KW-0378">Hydrolase</keyword>
<evidence type="ECO:0000256" key="1">
    <source>
        <dbReference type="ARBA" id="ARBA00008078"/>
    </source>
</evidence>
<sequence length="364" mass="42201">MNITIIIPLWILSKFDPKFQLENHWKFHWIKSVMNVDALKKKFPKSLINLPFPYPMLLSNPKDNREANRKIVWPFRDQEKFLLITGYLEKFNGLHLILIKDIPSIIALNKMGFFGIHSSKEILPYHQKNRRDHDEHSDNDGNDKLQNHTLGSYSLKSIQIPSAMQNFPIDQNKKIASSTCSQKLSDQEQSKFKSIKLGLEESFFLCWVFGLLRVPKIDDNSGEISNQKFYSIDELWIKFIATDPDPMKFATKFAAYLYLRSQGFVVKNGDKFGVDFSLYEEGPPFNHSRYSVIVRYLVENSENQDSIDFRTVSFLSRLSKNSCKEFLICIVIVPGSLIGLNISNPNIIKHFKIDLITIDRKAII</sequence>
<feature type="domain" description="tRNA intron endonuclease catalytic" evidence="4">
    <location>
        <begin position="249"/>
        <end position="331"/>
    </location>
</feature>
<dbReference type="Proteomes" id="UP000616769">
    <property type="component" value="Unassembled WGS sequence"/>
</dbReference>
<keyword evidence="5" id="KW-0255">Endonuclease</keyword>
<evidence type="ECO:0000256" key="3">
    <source>
        <dbReference type="ARBA" id="ARBA00034031"/>
    </source>
</evidence>
<accession>A0A131ZXE4</accession>
<dbReference type="AlphaFoldDB" id="A0A131ZXE4"/>
<dbReference type="GO" id="GO:0005737">
    <property type="term" value="C:cytoplasm"/>
    <property type="evidence" value="ECO:0007669"/>
    <property type="project" value="TreeGrafter"/>
</dbReference>
<dbReference type="EMBL" id="JXLN01004727">
    <property type="protein sequence ID" value="KPM03351.1"/>
    <property type="molecule type" value="Genomic_DNA"/>
</dbReference>
<dbReference type="GO" id="GO:0000379">
    <property type="term" value="P:tRNA-type intron splice site recognition and cleavage"/>
    <property type="evidence" value="ECO:0007669"/>
    <property type="project" value="TreeGrafter"/>
</dbReference>
<dbReference type="GO" id="GO:0003676">
    <property type="term" value="F:nucleic acid binding"/>
    <property type="evidence" value="ECO:0007669"/>
    <property type="project" value="InterPro"/>
</dbReference>